<dbReference type="InterPro" id="IPR011006">
    <property type="entry name" value="CheY-like_superfamily"/>
</dbReference>
<sequence>MTDRIGVLVVEDEEVAARAHAEYLSRLPQFEVCGVARTARQALAALAGELPAVRAGDIQLVLLDMNLPDGHGLEIIRAIRHRRVEVDIMPVTAASDLKVVQQALSLGVVQYLIKPFAFPAFRSKLQAYLAYRESMGGGGRVTQSEVDQALAALRSSHEEELPKGMSRTTVDGVLDTLERMEAASAAELAEELGVSRVTARRYLEGLADLGRLERVPRYGSAGRPVLEYRLA</sequence>
<accession>A0A8J2XK80</accession>
<dbReference type="GO" id="GO:0003677">
    <property type="term" value="F:DNA binding"/>
    <property type="evidence" value="ECO:0007669"/>
    <property type="project" value="UniProtKB-KW"/>
</dbReference>
<dbReference type="SMART" id="SM00448">
    <property type="entry name" value="REC"/>
    <property type="match status" value="1"/>
</dbReference>
<reference evidence="12" key="1">
    <citation type="journal article" date="2014" name="Int. J. Syst. Evol. Microbiol.">
        <title>Complete genome sequence of Corynebacterium casei LMG S-19264T (=DSM 44701T), isolated from a smear-ripened cheese.</title>
        <authorList>
            <consortium name="US DOE Joint Genome Institute (JGI-PGF)"/>
            <person name="Walter F."/>
            <person name="Albersmeier A."/>
            <person name="Kalinowski J."/>
            <person name="Ruckert C."/>
        </authorList>
    </citation>
    <scope>NUCLEOTIDE SEQUENCE</scope>
    <source>
        <strain evidence="12">CGMCC 1.12785</strain>
    </source>
</reference>
<evidence type="ECO:0000313" key="12">
    <source>
        <dbReference type="EMBL" id="GGA25914.1"/>
    </source>
</evidence>
<dbReference type="PROSITE" id="PS50110">
    <property type="entry name" value="RESPONSE_REGULATORY"/>
    <property type="match status" value="1"/>
</dbReference>
<dbReference type="GO" id="GO:0003700">
    <property type="term" value="F:DNA-binding transcription factor activity"/>
    <property type="evidence" value="ECO:0007669"/>
    <property type="project" value="InterPro"/>
</dbReference>
<dbReference type="AlphaFoldDB" id="A0A8J2XK80"/>
<dbReference type="Gene3D" id="3.40.50.2300">
    <property type="match status" value="1"/>
</dbReference>
<dbReference type="InterPro" id="IPR001789">
    <property type="entry name" value="Sig_transdc_resp-reg_receiver"/>
</dbReference>
<dbReference type="Gene3D" id="1.10.10.10">
    <property type="entry name" value="Winged helix-like DNA-binding domain superfamily/Winged helix DNA-binding domain"/>
    <property type="match status" value="1"/>
</dbReference>
<dbReference type="InterPro" id="IPR024187">
    <property type="entry name" value="Sig_transdc_resp-reg_cit/mal"/>
</dbReference>
<dbReference type="Pfam" id="PF08279">
    <property type="entry name" value="HTH_11"/>
    <property type="match status" value="1"/>
</dbReference>
<dbReference type="Proteomes" id="UP000616114">
    <property type="component" value="Unassembled WGS sequence"/>
</dbReference>
<comment type="caution">
    <text evidence="12">The sequence shown here is derived from an EMBL/GenBank/DDBJ whole genome shotgun (WGS) entry which is preliminary data.</text>
</comment>
<dbReference type="InterPro" id="IPR036388">
    <property type="entry name" value="WH-like_DNA-bd_sf"/>
</dbReference>
<dbReference type="PANTHER" id="PTHR45526:SF1">
    <property type="entry name" value="TRANSCRIPTIONAL REGULATORY PROTEIN DCUR-RELATED"/>
    <property type="match status" value="1"/>
</dbReference>
<keyword evidence="6 9" id="KW-0238">DNA-binding</keyword>
<keyword evidence="2 9" id="KW-0963">Cytoplasm</keyword>
<dbReference type="InterPro" id="IPR051271">
    <property type="entry name" value="2C-system_Tx_regulators"/>
</dbReference>
<reference evidence="12" key="2">
    <citation type="submission" date="2020-09" db="EMBL/GenBank/DDBJ databases">
        <authorList>
            <person name="Sun Q."/>
            <person name="Zhou Y."/>
        </authorList>
    </citation>
    <scope>NUCLEOTIDE SEQUENCE</scope>
    <source>
        <strain evidence="12">CGMCC 1.12785</strain>
    </source>
</reference>
<keyword evidence="5 9" id="KW-0805">Transcription regulation</keyword>
<evidence type="ECO:0000256" key="8">
    <source>
        <dbReference type="ARBA" id="ARBA00023163"/>
    </source>
</evidence>
<keyword evidence="13" id="KW-1185">Reference proteome</keyword>
<dbReference type="PANTHER" id="PTHR45526">
    <property type="entry name" value="TRANSCRIPTIONAL REGULATORY PROTEIN DPIA"/>
    <property type="match status" value="1"/>
</dbReference>
<evidence type="ECO:0000256" key="7">
    <source>
        <dbReference type="ARBA" id="ARBA00023159"/>
    </source>
</evidence>
<dbReference type="InterPro" id="IPR036390">
    <property type="entry name" value="WH_DNA-bd_sf"/>
</dbReference>
<evidence type="ECO:0000256" key="10">
    <source>
        <dbReference type="PROSITE-ProRule" id="PRU00169"/>
    </source>
</evidence>
<evidence type="ECO:0000259" key="11">
    <source>
        <dbReference type="PROSITE" id="PS50110"/>
    </source>
</evidence>
<gene>
    <name evidence="12" type="ORF">GCM10011333_31090</name>
</gene>
<feature type="modified residue" description="4-aspartylphosphate" evidence="10">
    <location>
        <position position="64"/>
    </location>
</feature>
<evidence type="ECO:0000256" key="6">
    <source>
        <dbReference type="ARBA" id="ARBA00023125"/>
    </source>
</evidence>
<dbReference type="Pfam" id="PF00072">
    <property type="entry name" value="Response_reg"/>
    <property type="match status" value="1"/>
</dbReference>
<evidence type="ECO:0000256" key="1">
    <source>
        <dbReference type="ARBA" id="ARBA00004496"/>
    </source>
</evidence>
<evidence type="ECO:0000256" key="5">
    <source>
        <dbReference type="ARBA" id="ARBA00023015"/>
    </source>
</evidence>
<keyword evidence="8 9" id="KW-0804">Transcription</keyword>
<dbReference type="InterPro" id="IPR013196">
    <property type="entry name" value="HTH_11"/>
</dbReference>
<feature type="domain" description="Response regulatory" evidence="11">
    <location>
        <begin position="6"/>
        <end position="129"/>
    </location>
</feature>
<keyword evidence="3 10" id="KW-0597">Phosphoprotein</keyword>
<dbReference type="SUPFAM" id="SSF46785">
    <property type="entry name" value="Winged helix' DNA-binding domain"/>
    <property type="match status" value="1"/>
</dbReference>
<dbReference type="PIRSF" id="PIRSF006171">
    <property type="entry name" value="RR_citrat_malat"/>
    <property type="match status" value="1"/>
</dbReference>
<keyword evidence="4 9" id="KW-0902">Two-component regulatory system</keyword>
<evidence type="ECO:0000256" key="4">
    <source>
        <dbReference type="ARBA" id="ARBA00023012"/>
    </source>
</evidence>
<dbReference type="GO" id="GO:0005737">
    <property type="term" value="C:cytoplasm"/>
    <property type="evidence" value="ECO:0007669"/>
    <property type="project" value="UniProtKB-SubCell"/>
</dbReference>
<evidence type="ECO:0000256" key="9">
    <source>
        <dbReference type="PIRNR" id="PIRNR006171"/>
    </source>
</evidence>
<keyword evidence="7 9" id="KW-0010">Activator</keyword>
<dbReference type="SUPFAM" id="SSF52172">
    <property type="entry name" value="CheY-like"/>
    <property type="match status" value="1"/>
</dbReference>
<protein>
    <recommendedName>
        <fullName evidence="9">Transcriptional regulatory protein</fullName>
    </recommendedName>
</protein>
<evidence type="ECO:0000313" key="13">
    <source>
        <dbReference type="Proteomes" id="UP000616114"/>
    </source>
</evidence>
<organism evidence="12 13">
    <name type="scientific">Sediminivirga luteola</name>
    <dbReference type="NCBI Taxonomy" id="1774748"/>
    <lineage>
        <taxon>Bacteria</taxon>
        <taxon>Bacillati</taxon>
        <taxon>Actinomycetota</taxon>
        <taxon>Actinomycetes</taxon>
        <taxon>Micrococcales</taxon>
        <taxon>Brevibacteriaceae</taxon>
        <taxon>Sediminivirga</taxon>
    </lineage>
</organism>
<dbReference type="EMBL" id="BMFY01000017">
    <property type="protein sequence ID" value="GGA25914.1"/>
    <property type="molecule type" value="Genomic_DNA"/>
</dbReference>
<dbReference type="RefSeq" id="WP_188551821.1">
    <property type="nucleotide sequence ID" value="NZ_BMFY01000017.1"/>
</dbReference>
<comment type="subcellular location">
    <subcellularLocation>
        <location evidence="1 9">Cytoplasm</location>
    </subcellularLocation>
</comment>
<dbReference type="GO" id="GO:0000156">
    <property type="term" value="F:phosphorelay response regulator activity"/>
    <property type="evidence" value="ECO:0007669"/>
    <property type="project" value="TreeGrafter"/>
</dbReference>
<evidence type="ECO:0000256" key="2">
    <source>
        <dbReference type="ARBA" id="ARBA00022490"/>
    </source>
</evidence>
<name>A0A8J2XK80_9MICO</name>
<proteinExistence type="predicted"/>
<evidence type="ECO:0000256" key="3">
    <source>
        <dbReference type="ARBA" id="ARBA00022553"/>
    </source>
</evidence>